<dbReference type="PROSITE" id="PS51257">
    <property type="entry name" value="PROKAR_LIPOPROTEIN"/>
    <property type="match status" value="1"/>
</dbReference>
<evidence type="ECO:0008006" key="4">
    <source>
        <dbReference type="Google" id="ProtNLM"/>
    </source>
</evidence>
<evidence type="ECO:0000256" key="1">
    <source>
        <dbReference type="SAM" id="Phobius"/>
    </source>
</evidence>
<accession>A0ABS2ET35</accession>
<dbReference type="RefSeq" id="WP_204474772.1">
    <property type="nucleotide sequence ID" value="NZ_JACJJW010000005.1"/>
</dbReference>
<feature type="transmembrane region" description="Helical" evidence="1">
    <location>
        <begin position="33"/>
        <end position="52"/>
    </location>
</feature>
<keyword evidence="1" id="KW-0472">Membrane</keyword>
<dbReference type="Proteomes" id="UP000703295">
    <property type="component" value="Unassembled WGS sequence"/>
</dbReference>
<proteinExistence type="predicted"/>
<protein>
    <recommendedName>
        <fullName evidence="4">Phosphatidate cytidylyltransferase</fullName>
    </recommendedName>
</protein>
<evidence type="ECO:0000313" key="3">
    <source>
        <dbReference type="Proteomes" id="UP000703295"/>
    </source>
</evidence>
<reference evidence="2 3" key="1">
    <citation type="journal article" date="2021" name="Sci. Rep.">
        <title>The distribution of antibiotic resistance genes in chicken gut microbiota commensals.</title>
        <authorList>
            <person name="Juricova H."/>
            <person name="Matiasovicova J."/>
            <person name="Kubasova T."/>
            <person name="Cejkova D."/>
            <person name="Rychlik I."/>
        </authorList>
    </citation>
    <scope>NUCLEOTIDE SEQUENCE [LARGE SCALE GENOMIC DNA]</scope>
    <source>
        <strain evidence="2 3">An801</strain>
    </source>
</reference>
<keyword evidence="1" id="KW-1133">Transmembrane helix</keyword>
<name>A0ABS2ET35_9BACE</name>
<evidence type="ECO:0000313" key="2">
    <source>
        <dbReference type="EMBL" id="MBM6757738.1"/>
    </source>
</evidence>
<keyword evidence="1" id="KW-0812">Transmembrane</keyword>
<gene>
    <name evidence="2" type="ORF">H6A31_03380</name>
</gene>
<keyword evidence="3" id="KW-1185">Reference proteome</keyword>
<organism evidence="2 3">
    <name type="scientific">Bacteroides mediterraneensis</name>
    <dbReference type="NCBI Taxonomy" id="1841856"/>
    <lineage>
        <taxon>Bacteria</taxon>
        <taxon>Pseudomonadati</taxon>
        <taxon>Bacteroidota</taxon>
        <taxon>Bacteroidia</taxon>
        <taxon>Bacteroidales</taxon>
        <taxon>Bacteroidaceae</taxon>
        <taxon>Bacteroides</taxon>
    </lineage>
</organism>
<comment type="caution">
    <text evidence="2">The sequence shown here is derived from an EMBL/GenBank/DDBJ whole genome shotgun (WGS) entry which is preliminary data.</text>
</comment>
<sequence length="58" mass="6049">MKSLLQNLGVILVIIGAVILIACYAVGNVNNNAVLGGSLVLVVIGLIVYIVMNKRIAD</sequence>
<dbReference type="EMBL" id="JACJJW010000005">
    <property type="protein sequence ID" value="MBM6757738.1"/>
    <property type="molecule type" value="Genomic_DNA"/>
</dbReference>
<feature type="transmembrane region" description="Helical" evidence="1">
    <location>
        <begin position="7"/>
        <end position="27"/>
    </location>
</feature>